<dbReference type="STRING" id="5364.A0A5C3MVZ8"/>
<dbReference type="SMART" id="SM00213">
    <property type="entry name" value="UBQ"/>
    <property type="match status" value="1"/>
</dbReference>
<evidence type="ECO:0000256" key="2">
    <source>
        <dbReference type="ARBA" id="ARBA00022490"/>
    </source>
</evidence>
<dbReference type="GO" id="GO:0051087">
    <property type="term" value="F:protein-folding chaperone binding"/>
    <property type="evidence" value="ECO:0007669"/>
    <property type="project" value="TreeGrafter"/>
</dbReference>
<evidence type="ECO:0000313" key="5">
    <source>
        <dbReference type="EMBL" id="TFK49045.1"/>
    </source>
</evidence>
<dbReference type="AlphaFoldDB" id="A0A5C3MVZ8"/>
<dbReference type="Pfam" id="PF00240">
    <property type="entry name" value="ubiquitin"/>
    <property type="match status" value="1"/>
</dbReference>
<dbReference type="PANTHER" id="PTHR46555:SF1">
    <property type="entry name" value="UBIQUITIN-LIKE PROTEIN 4A"/>
    <property type="match status" value="1"/>
</dbReference>
<feature type="compositionally biased region" description="Polar residues" evidence="3">
    <location>
        <begin position="151"/>
        <end position="162"/>
    </location>
</feature>
<evidence type="ECO:0000256" key="1">
    <source>
        <dbReference type="ARBA" id="ARBA00004514"/>
    </source>
</evidence>
<sequence>MADQAELAFVKNFINILGSAPVQYPDDYQQPPQDWLKKIPILPIALPKPPERVQPQASTSTSITVTFKSIKPPKSYSLSVSPTDSISSIKAQLAAEATAPPADAQRLLLKGKALADNKLLQEYSVHDGDTINLMIKPGHSWDPSAPPTIRTPPSDSSMQIDTGATKRAHSRVPSVVLSPSPSGALGAGEEKPVDILLSLDTSSIPTPSLSPEASSSTYHDTISNPEFWQKLLDFLRSEFPNYDDAVQAWEDFLRVSKGTLTPGQIAKIRDHVGVVGMAGT</sequence>
<dbReference type="EMBL" id="ML213517">
    <property type="protein sequence ID" value="TFK49045.1"/>
    <property type="molecule type" value="Genomic_DNA"/>
</dbReference>
<evidence type="ECO:0000259" key="4">
    <source>
        <dbReference type="PROSITE" id="PS50053"/>
    </source>
</evidence>
<evidence type="ECO:0000256" key="3">
    <source>
        <dbReference type="SAM" id="MobiDB-lite"/>
    </source>
</evidence>
<dbReference type="Gene3D" id="3.10.20.90">
    <property type="entry name" value="Phosphatidylinositol 3-kinase Catalytic Subunit, Chain A, domain 1"/>
    <property type="match status" value="1"/>
</dbReference>
<dbReference type="PROSITE" id="PS50053">
    <property type="entry name" value="UBIQUITIN_2"/>
    <property type="match status" value="1"/>
</dbReference>
<dbReference type="InterPro" id="IPR000626">
    <property type="entry name" value="Ubiquitin-like_dom"/>
</dbReference>
<gene>
    <name evidence="5" type="ORF">OE88DRAFT_1663391</name>
</gene>
<keyword evidence="2" id="KW-0963">Cytoplasm</keyword>
<accession>A0A5C3MVZ8</accession>
<feature type="region of interest" description="Disordered" evidence="3">
    <location>
        <begin position="136"/>
        <end position="188"/>
    </location>
</feature>
<name>A0A5C3MVZ8_9AGAM</name>
<dbReference type="SUPFAM" id="SSF54236">
    <property type="entry name" value="Ubiquitin-like"/>
    <property type="match status" value="1"/>
</dbReference>
<evidence type="ECO:0000313" key="6">
    <source>
        <dbReference type="Proteomes" id="UP000305948"/>
    </source>
</evidence>
<proteinExistence type="predicted"/>
<dbReference type="InterPro" id="IPR047154">
    <property type="entry name" value="UBL4A-like"/>
</dbReference>
<dbReference type="PANTHER" id="PTHR46555">
    <property type="entry name" value="UBIQUITIN-LIKE PROTEIN 4A"/>
    <property type="match status" value="1"/>
</dbReference>
<dbReference type="GO" id="GO:0006620">
    <property type="term" value="P:post-translational protein targeting to endoplasmic reticulum membrane"/>
    <property type="evidence" value="ECO:0007669"/>
    <property type="project" value="InterPro"/>
</dbReference>
<dbReference type="OrthoDB" id="428577at2759"/>
<reference evidence="5 6" key="1">
    <citation type="journal article" date="2019" name="Nat. Ecol. Evol.">
        <title>Megaphylogeny resolves global patterns of mushroom evolution.</title>
        <authorList>
            <person name="Varga T."/>
            <person name="Krizsan K."/>
            <person name="Foldi C."/>
            <person name="Dima B."/>
            <person name="Sanchez-Garcia M."/>
            <person name="Sanchez-Ramirez S."/>
            <person name="Szollosi G.J."/>
            <person name="Szarkandi J.G."/>
            <person name="Papp V."/>
            <person name="Albert L."/>
            <person name="Andreopoulos W."/>
            <person name="Angelini C."/>
            <person name="Antonin V."/>
            <person name="Barry K.W."/>
            <person name="Bougher N.L."/>
            <person name="Buchanan P."/>
            <person name="Buyck B."/>
            <person name="Bense V."/>
            <person name="Catcheside P."/>
            <person name="Chovatia M."/>
            <person name="Cooper J."/>
            <person name="Damon W."/>
            <person name="Desjardin D."/>
            <person name="Finy P."/>
            <person name="Geml J."/>
            <person name="Haridas S."/>
            <person name="Hughes K."/>
            <person name="Justo A."/>
            <person name="Karasinski D."/>
            <person name="Kautmanova I."/>
            <person name="Kiss B."/>
            <person name="Kocsube S."/>
            <person name="Kotiranta H."/>
            <person name="LaButti K.M."/>
            <person name="Lechner B.E."/>
            <person name="Liimatainen K."/>
            <person name="Lipzen A."/>
            <person name="Lukacs Z."/>
            <person name="Mihaltcheva S."/>
            <person name="Morgado L.N."/>
            <person name="Niskanen T."/>
            <person name="Noordeloos M.E."/>
            <person name="Ohm R.A."/>
            <person name="Ortiz-Santana B."/>
            <person name="Ovrebo C."/>
            <person name="Racz N."/>
            <person name="Riley R."/>
            <person name="Savchenko A."/>
            <person name="Shiryaev A."/>
            <person name="Soop K."/>
            <person name="Spirin V."/>
            <person name="Szebenyi C."/>
            <person name="Tomsovsky M."/>
            <person name="Tulloss R.E."/>
            <person name="Uehling J."/>
            <person name="Grigoriev I.V."/>
            <person name="Vagvolgyi C."/>
            <person name="Papp T."/>
            <person name="Martin F.M."/>
            <person name="Miettinen O."/>
            <person name="Hibbett D.S."/>
            <person name="Nagy L.G."/>
        </authorList>
    </citation>
    <scope>NUCLEOTIDE SEQUENCE [LARGE SCALE GENOMIC DNA]</scope>
    <source>
        <strain evidence="5 6">OMC1185</strain>
    </source>
</reference>
<protein>
    <submittedName>
        <fullName evidence="5">Ubiquitin-like protein</fullName>
    </submittedName>
</protein>
<dbReference type="GO" id="GO:0071816">
    <property type="term" value="P:tail-anchored membrane protein insertion into ER membrane"/>
    <property type="evidence" value="ECO:0007669"/>
    <property type="project" value="TreeGrafter"/>
</dbReference>
<dbReference type="Proteomes" id="UP000305948">
    <property type="component" value="Unassembled WGS sequence"/>
</dbReference>
<feature type="compositionally biased region" description="Low complexity" evidence="3">
    <location>
        <begin position="171"/>
        <end position="182"/>
    </location>
</feature>
<feature type="domain" description="Ubiquitin-like" evidence="4">
    <location>
        <begin position="63"/>
        <end position="136"/>
    </location>
</feature>
<organism evidence="5 6">
    <name type="scientific">Heliocybe sulcata</name>
    <dbReference type="NCBI Taxonomy" id="5364"/>
    <lineage>
        <taxon>Eukaryota</taxon>
        <taxon>Fungi</taxon>
        <taxon>Dikarya</taxon>
        <taxon>Basidiomycota</taxon>
        <taxon>Agaricomycotina</taxon>
        <taxon>Agaricomycetes</taxon>
        <taxon>Gloeophyllales</taxon>
        <taxon>Gloeophyllaceae</taxon>
        <taxon>Heliocybe</taxon>
    </lineage>
</organism>
<dbReference type="GO" id="GO:0071818">
    <property type="term" value="C:BAT3 complex"/>
    <property type="evidence" value="ECO:0007669"/>
    <property type="project" value="TreeGrafter"/>
</dbReference>
<keyword evidence="6" id="KW-1185">Reference proteome</keyword>
<dbReference type="InterPro" id="IPR029071">
    <property type="entry name" value="Ubiquitin-like_domsf"/>
</dbReference>
<comment type="subcellular location">
    <subcellularLocation>
        <location evidence="1">Cytoplasm</location>
        <location evidence="1">Cytosol</location>
    </subcellularLocation>
</comment>